<name>A0A3N2PUT4_SODAK</name>
<evidence type="ECO:0000313" key="3">
    <source>
        <dbReference type="EMBL" id="ROT38106.1"/>
    </source>
</evidence>
<evidence type="ECO:0000313" key="4">
    <source>
        <dbReference type="Proteomes" id="UP000272025"/>
    </source>
</evidence>
<dbReference type="AlphaFoldDB" id="A0A3N2PUT4"/>
<dbReference type="Proteomes" id="UP000272025">
    <property type="component" value="Unassembled WGS sequence"/>
</dbReference>
<dbReference type="EMBL" id="ML119056">
    <property type="protein sequence ID" value="ROT38106.1"/>
    <property type="molecule type" value="Genomic_DNA"/>
</dbReference>
<evidence type="ECO:0000256" key="1">
    <source>
        <dbReference type="SAM" id="MobiDB-lite"/>
    </source>
</evidence>
<dbReference type="OrthoDB" id="5388322at2759"/>
<protein>
    <recommendedName>
        <fullName evidence="2">DUF4604 domain-containing protein</fullName>
    </recommendedName>
</protein>
<dbReference type="Pfam" id="PF15377">
    <property type="entry name" value="DUF4604"/>
    <property type="match status" value="1"/>
</dbReference>
<keyword evidence="4" id="KW-1185">Reference proteome</keyword>
<dbReference type="InterPro" id="IPR027911">
    <property type="entry name" value="DUF4604"/>
</dbReference>
<sequence length="130" mass="14097">MPEPKLNAKNLSYNSTLPPFLRALHAQASGDAASGPDPILAARRRATKKRSASEEAEDQPLVVDENGDVVQVGLDAEGRLQELPAPGEEDSTDKREEADEARREIEREKEKAKFAGIGPGRKRKVGKVIG</sequence>
<dbReference type="RefSeq" id="XP_028465912.1">
    <property type="nucleotide sequence ID" value="XM_028607465.1"/>
</dbReference>
<gene>
    <name evidence="3" type="ORF">SODALDRAFT_263777</name>
</gene>
<proteinExistence type="predicted"/>
<evidence type="ECO:0000259" key="2">
    <source>
        <dbReference type="Pfam" id="PF15377"/>
    </source>
</evidence>
<feature type="region of interest" description="Disordered" evidence="1">
    <location>
        <begin position="27"/>
        <end position="109"/>
    </location>
</feature>
<feature type="compositionally biased region" description="Basic and acidic residues" evidence="1">
    <location>
        <begin position="92"/>
        <end position="109"/>
    </location>
</feature>
<organism evidence="3 4">
    <name type="scientific">Sodiomyces alkalinus (strain CBS 110278 / VKM F-3762 / F11)</name>
    <name type="common">Alkaliphilic filamentous fungus</name>
    <dbReference type="NCBI Taxonomy" id="1314773"/>
    <lineage>
        <taxon>Eukaryota</taxon>
        <taxon>Fungi</taxon>
        <taxon>Dikarya</taxon>
        <taxon>Ascomycota</taxon>
        <taxon>Pezizomycotina</taxon>
        <taxon>Sordariomycetes</taxon>
        <taxon>Hypocreomycetidae</taxon>
        <taxon>Glomerellales</taxon>
        <taxon>Plectosphaerellaceae</taxon>
        <taxon>Sodiomyces</taxon>
    </lineage>
</organism>
<accession>A0A3N2PUT4</accession>
<reference evidence="3 4" key="1">
    <citation type="journal article" date="2018" name="Mol. Ecol.">
        <title>The obligate alkalophilic soda-lake fungus Sodiomyces alkalinus has shifted to a protein diet.</title>
        <authorList>
            <person name="Grum-Grzhimaylo A.A."/>
            <person name="Falkoski D.L."/>
            <person name="van den Heuvel J."/>
            <person name="Valero-Jimenez C.A."/>
            <person name="Min B."/>
            <person name="Choi I.G."/>
            <person name="Lipzen A."/>
            <person name="Daum C.G."/>
            <person name="Aanen D.K."/>
            <person name="Tsang A."/>
            <person name="Henrissat B."/>
            <person name="Bilanenko E.N."/>
            <person name="de Vries R.P."/>
            <person name="van Kan J.A.L."/>
            <person name="Grigoriev I.V."/>
            <person name="Debets A.J.M."/>
        </authorList>
    </citation>
    <scope>NUCLEOTIDE SEQUENCE [LARGE SCALE GENOMIC DNA]</scope>
    <source>
        <strain evidence="3 4">F11</strain>
    </source>
</reference>
<feature type="domain" description="DUF4604" evidence="2">
    <location>
        <begin position="9"/>
        <end position="130"/>
    </location>
</feature>
<feature type="non-terminal residue" evidence="3">
    <location>
        <position position="130"/>
    </location>
</feature>
<dbReference type="GeneID" id="39575943"/>
<dbReference type="STRING" id="1314773.A0A3N2PUT4"/>